<proteinExistence type="predicted"/>
<feature type="region of interest" description="Disordered" evidence="1">
    <location>
        <begin position="1"/>
        <end position="76"/>
    </location>
</feature>
<feature type="region of interest" description="Disordered" evidence="1">
    <location>
        <begin position="209"/>
        <end position="231"/>
    </location>
</feature>
<dbReference type="OrthoDB" id="3645965at2759"/>
<dbReference type="AlphaFoldDB" id="A0A8H6RTB5"/>
<dbReference type="Proteomes" id="UP000660729">
    <property type="component" value="Unassembled WGS sequence"/>
</dbReference>
<sequence>MASEQPTRREDPHHGMPGRVKRRRLSDAGQELEVTRTDQPDGSTSIIVPDLPLEGNSFGPHWSIEEDAGRYNPPDAPNVDVSPKVTQEDWDHVMASQPPHTRRGLRKQDYHWIEPGWLIGKPMFPHQLHDRLRGDLNMIDEEQGGFELLPGPSLAHDRKQWTLSAQTHTFDKVTRTFEPIDRDAKRAQKKSLLTEDEMERNIMSFLMEPSKRPKRTTGALPAKDNIFSREA</sequence>
<gene>
    <name evidence="2" type="ORF">HII31_01683</name>
</gene>
<comment type="caution">
    <text evidence="2">The sequence shown here is derived from an EMBL/GenBank/DDBJ whole genome shotgun (WGS) entry which is preliminary data.</text>
</comment>
<evidence type="ECO:0000256" key="1">
    <source>
        <dbReference type="SAM" id="MobiDB-lite"/>
    </source>
</evidence>
<name>A0A8H6RTB5_9PEZI</name>
<keyword evidence="3" id="KW-1185">Reference proteome</keyword>
<evidence type="ECO:0000313" key="3">
    <source>
        <dbReference type="Proteomes" id="UP000660729"/>
    </source>
</evidence>
<reference evidence="2" key="1">
    <citation type="submission" date="2020-04" db="EMBL/GenBank/DDBJ databases">
        <title>Draft genome resource of the tomato pathogen Pseudocercospora fuligena.</title>
        <authorList>
            <person name="Zaccaron A."/>
        </authorList>
    </citation>
    <scope>NUCLEOTIDE SEQUENCE</scope>
    <source>
        <strain evidence="2">PF001</strain>
    </source>
</reference>
<evidence type="ECO:0000313" key="2">
    <source>
        <dbReference type="EMBL" id="KAF7196983.1"/>
    </source>
</evidence>
<feature type="compositionally biased region" description="Basic and acidic residues" evidence="1">
    <location>
        <begin position="1"/>
        <end position="14"/>
    </location>
</feature>
<accession>A0A8H6RTB5</accession>
<dbReference type="EMBL" id="JABCIY010000021">
    <property type="protein sequence ID" value="KAF7196983.1"/>
    <property type="molecule type" value="Genomic_DNA"/>
</dbReference>
<organism evidence="2 3">
    <name type="scientific">Pseudocercospora fuligena</name>
    <dbReference type="NCBI Taxonomy" id="685502"/>
    <lineage>
        <taxon>Eukaryota</taxon>
        <taxon>Fungi</taxon>
        <taxon>Dikarya</taxon>
        <taxon>Ascomycota</taxon>
        <taxon>Pezizomycotina</taxon>
        <taxon>Dothideomycetes</taxon>
        <taxon>Dothideomycetidae</taxon>
        <taxon>Mycosphaerellales</taxon>
        <taxon>Mycosphaerellaceae</taxon>
        <taxon>Pseudocercospora</taxon>
    </lineage>
</organism>
<protein>
    <submittedName>
        <fullName evidence="2">Uncharacterized protein</fullName>
    </submittedName>
</protein>